<dbReference type="InterPro" id="IPR025334">
    <property type="entry name" value="DUF4240"/>
</dbReference>
<evidence type="ECO:0000313" key="3">
    <source>
        <dbReference type="Proteomes" id="UP000612282"/>
    </source>
</evidence>
<sequence length="190" mass="21061">MNTDQCWEIIEAARADVNLDGDTGSLDDLLGDALIARLTRLSLPEIVAFEVRFARLRGRVADLDGIHRVCRLLTTGVGDDGFTDFCAGLVGLGRHWYDLVVADPDNLADHPAVRRMAAGALHEYALLAEDFQYAAYRAYEQLTGSEDELWQETDRMWELLPDDRDPAPASADVRLPRLETLFTEGNAAPS</sequence>
<proteinExistence type="predicted"/>
<accession>A0ABQ3XNR8</accession>
<feature type="domain" description="DUF4240" evidence="1">
    <location>
        <begin position="1"/>
        <end position="141"/>
    </location>
</feature>
<comment type="caution">
    <text evidence="2">The sequence shown here is derived from an EMBL/GenBank/DDBJ whole genome shotgun (WGS) entry which is preliminary data.</text>
</comment>
<dbReference type="Pfam" id="PF14024">
    <property type="entry name" value="DUF4240"/>
    <property type="match status" value="1"/>
</dbReference>
<protein>
    <recommendedName>
        <fullName evidence="1">DUF4240 domain-containing protein</fullName>
    </recommendedName>
</protein>
<dbReference type="EMBL" id="BOMG01000104">
    <property type="protein sequence ID" value="GID60164.1"/>
    <property type="molecule type" value="Genomic_DNA"/>
</dbReference>
<reference evidence="2 3" key="1">
    <citation type="submission" date="2021-01" db="EMBL/GenBank/DDBJ databases">
        <title>Whole genome shotgun sequence of Actinoplanes couchii NBRC 106145.</title>
        <authorList>
            <person name="Komaki H."/>
            <person name="Tamura T."/>
        </authorList>
    </citation>
    <scope>NUCLEOTIDE SEQUENCE [LARGE SCALE GENOMIC DNA]</scope>
    <source>
        <strain evidence="2 3">NBRC 106145</strain>
    </source>
</reference>
<organism evidence="2 3">
    <name type="scientific">Actinoplanes couchii</name>
    <dbReference type="NCBI Taxonomy" id="403638"/>
    <lineage>
        <taxon>Bacteria</taxon>
        <taxon>Bacillati</taxon>
        <taxon>Actinomycetota</taxon>
        <taxon>Actinomycetes</taxon>
        <taxon>Micromonosporales</taxon>
        <taxon>Micromonosporaceae</taxon>
        <taxon>Actinoplanes</taxon>
    </lineage>
</organism>
<gene>
    <name evidence="2" type="ORF">Aco03nite_085680</name>
</gene>
<name>A0ABQ3XNR8_9ACTN</name>
<evidence type="ECO:0000313" key="2">
    <source>
        <dbReference type="EMBL" id="GID60164.1"/>
    </source>
</evidence>
<dbReference type="Proteomes" id="UP000612282">
    <property type="component" value="Unassembled WGS sequence"/>
</dbReference>
<keyword evidence="3" id="KW-1185">Reference proteome</keyword>
<evidence type="ECO:0000259" key="1">
    <source>
        <dbReference type="Pfam" id="PF14024"/>
    </source>
</evidence>
<dbReference type="RefSeq" id="WP_203806921.1">
    <property type="nucleotide sequence ID" value="NZ_BAAAQE010000094.1"/>
</dbReference>